<accession>A0A139I7R5</accession>
<feature type="region of interest" description="Disordered" evidence="1">
    <location>
        <begin position="1"/>
        <end position="83"/>
    </location>
</feature>
<dbReference type="EMBL" id="LFZO01000238">
    <property type="protein sequence ID" value="KXT10787.1"/>
    <property type="molecule type" value="Genomic_DNA"/>
</dbReference>
<protein>
    <submittedName>
        <fullName evidence="2">Uncharacterized protein</fullName>
    </submittedName>
</protein>
<gene>
    <name evidence="2" type="ORF">AC579_2972</name>
</gene>
<dbReference type="AlphaFoldDB" id="A0A139I7R5"/>
<evidence type="ECO:0000313" key="3">
    <source>
        <dbReference type="Proteomes" id="UP000073492"/>
    </source>
</evidence>
<keyword evidence="3" id="KW-1185">Reference proteome</keyword>
<evidence type="ECO:0000256" key="1">
    <source>
        <dbReference type="SAM" id="MobiDB-lite"/>
    </source>
</evidence>
<organism evidence="2 3">
    <name type="scientific">Pseudocercospora musae</name>
    <dbReference type="NCBI Taxonomy" id="113226"/>
    <lineage>
        <taxon>Eukaryota</taxon>
        <taxon>Fungi</taxon>
        <taxon>Dikarya</taxon>
        <taxon>Ascomycota</taxon>
        <taxon>Pezizomycotina</taxon>
        <taxon>Dothideomycetes</taxon>
        <taxon>Dothideomycetidae</taxon>
        <taxon>Mycosphaerellales</taxon>
        <taxon>Mycosphaerellaceae</taxon>
        <taxon>Pseudocercospora</taxon>
    </lineage>
</organism>
<dbReference type="Proteomes" id="UP000073492">
    <property type="component" value="Unassembled WGS sequence"/>
</dbReference>
<feature type="compositionally biased region" description="Basic and acidic residues" evidence="1">
    <location>
        <begin position="26"/>
        <end position="38"/>
    </location>
</feature>
<comment type="caution">
    <text evidence="2">The sequence shown here is derived from an EMBL/GenBank/DDBJ whole genome shotgun (WGS) entry which is preliminary data.</text>
</comment>
<reference evidence="2 3" key="1">
    <citation type="submission" date="2015-07" db="EMBL/GenBank/DDBJ databases">
        <title>Comparative genomics of the Sigatoka disease complex on banana suggests a link between parallel evolutionary changes in Pseudocercospora fijiensis and Pseudocercospora eumusae and increased virulence on the banana host.</title>
        <authorList>
            <person name="Chang T.-C."/>
            <person name="Salvucci A."/>
            <person name="Crous P.W."/>
            <person name="Stergiopoulos I."/>
        </authorList>
    </citation>
    <scope>NUCLEOTIDE SEQUENCE [LARGE SCALE GENOMIC DNA]</scope>
    <source>
        <strain evidence="2 3">CBS 116634</strain>
    </source>
</reference>
<evidence type="ECO:0000313" key="2">
    <source>
        <dbReference type="EMBL" id="KXT10787.1"/>
    </source>
</evidence>
<proteinExistence type="predicted"/>
<sequence length="101" mass="10915">MASQERTPPPADTHKEINGTFPSKRQKLDVPTPKKDSSHTNVTTASKSASVEKGPSAAKAAEPSPHKTPVNEDPSLSPTWDLDQFNMGKQSWLSHAISPIE</sequence>
<dbReference type="OrthoDB" id="9989112at2759"/>
<feature type="compositionally biased region" description="Polar residues" evidence="1">
    <location>
        <begin position="39"/>
        <end position="49"/>
    </location>
</feature>
<name>A0A139I7R5_9PEZI</name>